<dbReference type="Gene3D" id="3.30.565.10">
    <property type="entry name" value="Histidine kinase-like ATPase, C-terminal domain"/>
    <property type="match status" value="1"/>
</dbReference>
<evidence type="ECO:0000256" key="2">
    <source>
        <dbReference type="ARBA" id="ARBA00004651"/>
    </source>
</evidence>
<dbReference type="SMART" id="SM00388">
    <property type="entry name" value="HisKA"/>
    <property type="match status" value="1"/>
</dbReference>
<dbReference type="CDD" id="cd00082">
    <property type="entry name" value="HisKA"/>
    <property type="match status" value="1"/>
</dbReference>
<evidence type="ECO:0000256" key="3">
    <source>
        <dbReference type="ARBA" id="ARBA00012438"/>
    </source>
</evidence>
<comment type="caution">
    <text evidence="16">The sequence shown here is derived from an EMBL/GenBank/DDBJ whole genome shotgun (WGS) entry which is preliminary data.</text>
</comment>
<dbReference type="EC" id="2.7.13.3" evidence="3"/>
<evidence type="ECO:0000256" key="11">
    <source>
        <dbReference type="ARBA" id="ARBA00022989"/>
    </source>
</evidence>
<dbReference type="SUPFAM" id="SSF47384">
    <property type="entry name" value="Homodimeric domain of signal transducing histidine kinase"/>
    <property type="match status" value="1"/>
</dbReference>
<dbReference type="SMART" id="SM00387">
    <property type="entry name" value="HATPase_c"/>
    <property type="match status" value="1"/>
</dbReference>
<evidence type="ECO:0000256" key="4">
    <source>
        <dbReference type="ARBA" id="ARBA00022475"/>
    </source>
</evidence>
<evidence type="ECO:0000256" key="7">
    <source>
        <dbReference type="ARBA" id="ARBA00022692"/>
    </source>
</evidence>
<dbReference type="PANTHER" id="PTHR45528:SF1">
    <property type="entry name" value="SENSOR HISTIDINE KINASE CPXA"/>
    <property type="match status" value="1"/>
</dbReference>
<proteinExistence type="predicted"/>
<dbReference type="Gene3D" id="1.10.287.130">
    <property type="match status" value="1"/>
</dbReference>
<feature type="transmembrane region" description="Helical" evidence="14">
    <location>
        <begin position="155"/>
        <end position="175"/>
    </location>
</feature>
<dbReference type="PANTHER" id="PTHR45528">
    <property type="entry name" value="SENSOR HISTIDINE KINASE CPXA"/>
    <property type="match status" value="1"/>
</dbReference>
<comment type="subcellular location">
    <subcellularLocation>
        <location evidence="2">Cell membrane</location>
        <topology evidence="2">Multi-pass membrane protein</topology>
    </subcellularLocation>
</comment>
<feature type="transmembrane region" description="Helical" evidence="14">
    <location>
        <begin position="12"/>
        <end position="32"/>
    </location>
</feature>
<keyword evidence="9 16" id="KW-0418">Kinase</keyword>
<keyword evidence="11 14" id="KW-1133">Transmembrane helix</keyword>
<dbReference type="RefSeq" id="WP_126439280.1">
    <property type="nucleotide sequence ID" value="NZ_CP066287.1"/>
</dbReference>
<keyword evidence="7 14" id="KW-0812">Transmembrane</keyword>
<dbReference type="InterPro" id="IPR003661">
    <property type="entry name" value="HisK_dim/P_dom"/>
</dbReference>
<dbReference type="InterPro" id="IPR005467">
    <property type="entry name" value="His_kinase_dom"/>
</dbReference>
<evidence type="ECO:0000256" key="1">
    <source>
        <dbReference type="ARBA" id="ARBA00000085"/>
    </source>
</evidence>
<keyword evidence="12" id="KW-0902">Two-component regulatory system</keyword>
<dbReference type="Pfam" id="PF00512">
    <property type="entry name" value="HisKA"/>
    <property type="match status" value="1"/>
</dbReference>
<dbReference type="SUPFAM" id="SSF55874">
    <property type="entry name" value="ATPase domain of HSP90 chaperone/DNA topoisomerase II/histidine kinase"/>
    <property type="match status" value="1"/>
</dbReference>
<evidence type="ECO:0000259" key="15">
    <source>
        <dbReference type="PROSITE" id="PS50109"/>
    </source>
</evidence>
<dbReference type="GO" id="GO:0005886">
    <property type="term" value="C:plasma membrane"/>
    <property type="evidence" value="ECO:0007669"/>
    <property type="project" value="UniProtKB-SubCell"/>
</dbReference>
<protein>
    <recommendedName>
        <fullName evidence="3">histidine kinase</fullName>
        <ecNumber evidence="3">2.7.13.3</ecNumber>
    </recommendedName>
</protein>
<dbReference type="InterPro" id="IPR050398">
    <property type="entry name" value="HssS/ArlS-like"/>
</dbReference>
<keyword evidence="6" id="KW-0808">Transferase</keyword>
<dbReference type="GO" id="GO:0000155">
    <property type="term" value="F:phosphorelay sensor kinase activity"/>
    <property type="evidence" value="ECO:0007669"/>
    <property type="project" value="InterPro"/>
</dbReference>
<gene>
    <name evidence="16" type="ORF">KH327_01190</name>
</gene>
<accession>A0A943XZI5</accession>
<evidence type="ECO:0000256" key="8">
    <source>
        <dbReference type="ARBA" id="ARBA00022741"/>
    </source>
</evidence>
<evidence type="ECO:0000313" key="16">
    <source>
        <dbReference type="EMBL" id="MBS6534423.1"/>
    </source>
</evidence>
<organism evidence="16 17">
    <name type="scientific">Peptoniphilus harei</name>
    <dbReference type="NCBI Taxonomy" id="54005"/>
    <lineage>
        <taxon>Bacteria</taxon>
        <taxon>Bacillati</taxon>
        <taxon>Bacillota</taxon>
        <taxon>Tissierellia</taxon>
        <taxon>Tissierellales</taxon>
        <taxon>Peptoniphilaceae</taxon>
        <taxon>Peptoniphilus</taxon>
    </lineage>
</organism>
<dbReference type="PROSITE" id="PS50109">
    <property type="entry name" value="HIS_KIN"/>
    <property type="match status" value="1"/>
</dbReference>
<sequence length="436" mass="51447">MLNYFFKRLKKFVLFILILLILMITSLAGIFYSSFKFSKKYIEPSKVFEFVEKNKENNKVEDIYFTEENKNYLEDKNIWAIRIDKNGKVIESFNKPEEVKNNFEITDMVRFTRYYLNDYPVFTFVLDDGVLVLAYPKNSLDKFPFNYYSYDLVKINLLILLISIILFALLVYLFYHHEVKRIFKKLNPLQEAIGNIFDENYEKLEEEGELGEISKTINDANEKFNNLKKSQASWLRGISHDIRTPLTKISWEMEGIKTKENLDEVKNIENQVIKISRIIEDLNLTKSLENLSDKHFEYKNPISVIRKLIVNNLNENSSEEIIFENKINKEIKIKMDDHLFYRMLENILNNSLEYGDGKTCIIYELMNNKLIISIENEGNPIEESVIKRLNEENLSDVQKHGMGLFISRQICNLHKGKMEVQNLSSGVKVSFIFNIK</sequence>
<evidence type="ECO:0000313" key="17">
    <source>
        <dbReference type="Proteomes" id="UP000748991"/>
    </source>
</evidence>
<evidence type="ECO:0000256" key="6">
    <source>
        <dbReference type="ARBA" id="ARBA00022679"/>
    </source>
</evidence>
<evidence type="ECO:0000256" key="5">
    <source>
        <dbReference type="ARBA" id="ARBA00022553"/>
    </source>
</evidence>
<dbReference type="GO" id="GO:0005524">
    <property type="term" value="F:ATP binding"/>
    <property type="evidence" value="ECO:0007669"/>
    <property type="project" value="UniProtKB-KW"/>
</dbReference>
<comment type="catalytic activity">
    <reaction evidence="1">
        <text>ATP + protein L-histidine = ADP + protein N-phospho-L-histidine.</text>
        <dbReference type="EC" id="2.7.13.3"/>
    </reaction>
</comment>
<dbReference type="Proteomes" id="UP000748991">
    <property type="component" value="Unassembled WGS sequence"/>
</dbReference>
<feature type="domain" description="Histidine kinase" evidence="15">
    <location>
        <begin position="237"/>
        <end position="436"/>
    </location>
</feature>
<dbReference type="InterPro" id="IPR003594">
    <property type="entry name" value="HATPase_dom"/>
</dbReference>
<keyword evidence="13 14" id="KW-0472">Membrane</keyword>
<evidence type="ECO:0000256" key="9">
    <source>
        <dbReference type="ARBA" id="ARBA00022777"/>
    </source>
</evidence>
<evidence type="ECO:0000256" key="13">
    <source>
        <dbReference type="ARBA" id="ARBA00023136"/>
    </source>
</evidence>
<keyword evidence="5" id="KW-0597">Phosphoprotein</keyword>
<dbReference type="InterPro" id="IPR036097">
    <property type="entry name" value="HisK_dim/P_sf"/>
</dbReference>
<dbReference type="Pfam" id="PF02518">
    <property type="entry name" value="HATPase_c"/>
    <property type="match status" value="1"/>
</dbReference>
<keyword evidence="8" id="KW-0547">Nucleotide-binding</keyword>
<dbReference type="InterPro" id="IPR036890">
    <property type="entry name" value="HATPase_C_sf"/>
</dbReference>
<dbReference type="EMBL" id="JAGZZP010000001">
    <property type="protein sequence ID" value="MBS6534423.1"/>
    <property type="molecule type" value="Genomic_DNA"/>
</dbReference>
<dbReference type="AlphaFoldDB" id="A0A943XZI5"/>
<keyword evidence="10" id="KW-0067">ATP-binding</keyword>
<reference evidence="16" key="1">
    <citation type="submission" date="2021-02" db="EMBL/GenBank/DDBJ databases">
        <title>Infant gut strain persistence is associated with maternal origin, phylogeny, and functional potential including surface adhesion and iron acquisition.</title>
        <authorList>
            <person name="Lou Y.C."/>
        </authorList>
    </citation>
    <scope>NUCLEOTIDE SEQUENCE</scope>
    <source>
        <strain evidence="16">L3_060_052G1_dasL3_060_052G1_concoct_1</strain>
    </source>
</reference>
<evidence type="ECO:0000256" key="14">
    <source>
        <dbReference type="SAM" id="Phobius"/>
    </source>
</evidence>
<keyword evidence="4" id="KW-1003">Cell membrane</keyword>
<evidence type="ECO:0000256" key="10">
    <source>
        <dbReference type="ARBA" id="ARBA00022840"/>
    </source>
</evidence>
<evidence type="ECO:0000256" key="12">
    <source>
        <dbReference type="ARBA" id="ARBA00023012"/>
    </source>
</evidence>
<name>A0A943XZI5_9FIRM</name>